<dbReference type="InterPro" id="IPR015797">
    <property type="entry name" value="NUDIX_hydrolase-like_dom_sf"/>
</dbReference>
<dbReference type="PANTHER" id="PTHR43222:SF2">
    <property type="entry name" value="NUDIX HYDROLASE 23, CHLOROPLASTIC"/>
    <property type="match status" value="1"/>
</dbReference>
<proteinExistence type="predicted"/>
<dbReference type="Pfam" id="PF14803">
    <property type="entry name" value="Zn_ribbon_Nudix"/>
    <property type="match status" value="1"/>
</dbReference>
<name>A0A518ETS8_9BACT</name>
<evidence type="ECO:0000259" key="1">
    <source>
        <dbReference type="PROSITE" id="PS51462"/>
    </source>
</evidence>
<dbReference type="RefSeq" id="WP_145198562.1">
    <property type="nucleotide sequence ID" value="NZ_CP036434.1"/>
</dbReference>
<evidence type="ECO:0000313" key="3">
    <source>
        <dbReference type="Proteomes" id="UP000320390"/>
    </source>
</evidence>
<dbReference type="Pfam" id="PF00293">
    <property type="entry name" value="NUDIX"/>
    <property type="match status" value="1"/>
</dbReference>
<dbReference type="Gene3D" id="3.90.79.10">
    <property type="entry name" value="Nucleoside Triphosphate Pyrophosphohydrolase"/>
    <property type="match status" value="1"/>
</dbReference>
<organism evidence="2 3">
    <name type="scientific">Saltatorellus ferox</name>
    <dbReference type="NCBI Taxonomy" id="2528018"/>
    <lineage>
        <taxon>Bacteria</taxon>
        <taxon>Pseudomonadati</taxon>
        <taxon>Planctomycetota</taxon>
        <taxon>Planctomycetia</taxon>
        <taxon>Planctomycetia incertae sedis</taxon>
        <taxon>Saltatorellus</taxon>
    </lineage>
</organism>
<dbReference type="PROSITE" id="PS51462">
    <property type="entry name" value="NUDIX"/>
    <property type="match status" value="1"/>
</dbReference>
<dbReference type="Proteomes" id="UP000320390">
    <property type="component" value="Chromosome"/>
</dbReference>
<keyword evidence="3" id="KW-1185">Reference proteome</keyword>
<dbReference type="PANTHER" id="PTHR43222">
    <property type="entry name" value="NUDIX HYDROLASE 23"/>
    <property type="match status" value="1"/>
</dbReference>
<dbReference type="EMBL" id="CP036434">
    <property type="protein sequence ID" value="QDV07489.1"/>
    <property type="molecule type" value="Genomic_DNA"/>
</dbReference>
<sequence length="198" mass="21766">MSHKFCPDCGSPCESQIPEGDHKPRSVCTACGHIHYVNPNMVVGCIVEAGGDLLLAKRDIEPALGRWTFPAGYLECGESCADGAARETMEETEARVESLGLFALLDIPHIAQVYGVYRARLIGEHFAPTPESSEVKLVSIDEIPWDKLAFPSVATALRLYAEDRASGTIRTHTGIVEWSGEGSRFDLANYRLREHRAH</sequence>
<dbReference type="SUPFAM" id="SSF55811">
    <property type="entry name" value="Nudix"/>
    <property type="match status" value="1"/>
</dbReference>
<dbReference type="OrthoDB" id="9786141at2"/>
<gene>
    <name evidence="2" type="ORF">Poly30_30150</name>
</gene>
<dbReference type="InterPro" id="IPR000086">
    <property type="entry name" value="NUDIX_hydrolase_dom"/>
</dbReference>
<accession>A0A518ETS8</accession>
<evidence type="ECO:0000313" key="2">
    <source>
        <dbReference type="EMBL" id="QDV07489.1"/>
    </source>
</evidence>
<dbReference type="AlphaFoldDB" id="A0A518ETS8"/>
<dbReference type="CDD" id="cd04511">
    <property type="entry name" value="NUDIX_Hydrolase"/>
    <property type="match status" value="1"/>
</dbReference>
<dbReference type="InterPro" id="IPR029401">
    <property type="entry name" value="Nudix_N"/>
</dbReference>
<reference evidence="2 3" key="1">
    <citation type="submission" date="2019-02" db="EMBL/GenBank/DDBJ databases">
        <title>Deep-cultivation of Planctomycetes and their phenomic and genomic characterization uncovers novel biology.</title>
        <authorList>
            <person name="Wiegand S."/>
            <person name="Jogler M."/>
            <person name="Boedeker C."/>
            <person name="Pinto D."/>
            <person name="Vollmers J."/>
            <person name="Rivas-Marin E."/>
            <person name="Kohn T."/>
            <person name="Peeters S.H."/>
            <person name="Heuer A."/>
            <person name="Rast P."/>
            <person name="Oberbeckmann S."/>
            <person name="Bunk B."/>
            <person name="Jeske O."/>
            <person name="Meyerdierks A."/>
            <person name="Storesund J.E."/>
            <person name="Kallscheuer N."/>
            <person name="Luecker S."/>
            <person name="Lage O.M."/>
            <person name="Pohl T."/>
            <person name="Merkel B.J."/>
            <person name="Hornburger P."/>
            <person name="Mueller R.-W."/>
            <person name="Bruemmer F."/>
            <person name="Labrenz M."/>
            <person name="Spormann A.M."/>
            <person name="Op den Camp H."/>
            <person name="Overmann J."/>
            <person name="Amann R."/>
            <person name="Jetten M.S.M."/>
            <person name="Mascher T."/>
            <person name="Medema M.H."/>
            <person name="Devos D.P."/>
            <person name="Kaster A.-K."/>
            <person name="Ovreas L."/>
            <person name="Rohde M."/>
            <person name="Galperin M.Y."/>
            <person name="Jogler C."/>
        </authorList>
    </citation>
    <scope>NUCLEOTIDE SEQUENCE [LARGE SCALE GENOMIC DNA]</scope>
    <source>
        <strain evidence="2 3">Poly30</strain>
    </source>
</reference>
<feature type="domain" description="Nudix hydrolase" evidence="1">
    <location>
        <begin position="38"/>
        <end position="161"/>
    </location>
</feature>
<protein>
    <submittedName>
        <fullName evidence="2">NADH pyrophosphatase</fullName>
    </submittedName>
</protein>
<dbReference type="Gene3D" id="2.20.70.10">
    <property type="match status" value="1"/>
</dbReference>